<dbReference type="AlphaFoldDB" id="A0A3L6RRC7"/>
<organism evidence="2 3">
    <name type="scientific">Panicum miliaceum</name>
    <name type="common">Proso millet</name>
    <name type="synonym">Broomcorn millet</name>
    <dbReference type="NCBI Taxonomy" id="4540"/>
    <lineage>
        <taxon>Eukaryota</taxon>
        <taxon>Viridiplantae</taxon>
        <taxon>Streptophyta</taxon>
        <taxon>Embryophyta</taxon>
        <taxon>Tracheophyta</taxon>
        <taxon>Spermatophyta</taxon>
        <taxon>Magnoliopsida</taxon>
        <taxon>Liliopsida</taxon>
        <taxon>Poales</taxon>
        <taxon>Poaceae</taxon>
        <taxon>PACMAD clade</taxon>
        <taxon>Panicoideae</taxon>
        <taxon>Panicodae</taxon>
        <taxon>Paniceae</taxon>
        <taxon>Panicinae</taxon>
        <taxon>Panicum</taxon>
        <taxon>Panicum sect. Panicum</taxon>
    </lineage>
</organism>
<dbReference type="Pfam" id="PF13456">
    <property type="entry name" value="RVT_3"/>
    <property type="match status" value="1"/>
</dbReference>
<dbReference type="EMBL" id="PQIB02000007">
    <property type="protein sequence ID" value="RLN08332.1"/>
    <property type="molecule type" value="Genomic_DNA"/>
</dbReference>
<evidence type="ECO:0000313" key="3">
    <source>
        <dbReference type="Proteomes" id="UP000275267"/>
    </source>
</evidence>
<dbReference type="InterPro" id="IPR002156">
    <property type="entry name" value="RNaseH_domain"/>
</dbReference>
<dbReference type="Proteomes" id="UP000275267">
    <property type="component" value="Unassembled WGS sequence"/>
</dbReference>
<protein>
    <recommendedName>
        <fullName evidence="1">RNase H type-1 domain-containing protein</fullName>
    </recommendedName>
</protein>
<evidence type="ECO:0000259" key="1">
    <source>
        <dbReference type="Pfam" id="PF13456"/>
    </source>
</evidence>
<keyword evidence="3" id="KW-1185">Reference proteome</keyword>
<dbReference type="PANTHER" id="PTHR47074:SF11">
    <property type="entry name" value="REVERSE TRANSCRIPTASE-LIKE PROTEIN"/>
    <property type="match status" value="1"/>
</dbReference>
<gene>
    <name evidence="2" type="ORF">C2845_PM11G08200</name>
</gene>
<name>A0A3L6RRC7_PANMI</name>
<accession>A0A3L6RRC7</accession>
<dbReference type="InterPro" id="IPR052929">
    <property type="entry name" value="RNase_H-like_EbsB-rel"/>
</dbReference>
<proteinExistence type="predicted"/>
<reference evidence="3" key="1">
    <citation type="journal article" date="2019" name="Nat. Commun.">
        <title>The genome of broomcorn millet.</title>
        <authorList>
            <person name="Zou C."/>
            <person name="Miki D."/>
            <person name="Li D."/>
            <person name="Tang Q."/>
            <person name="Xiao L."/>
            <person name="Rajput S."/>
            <person name="Deng P."/>
            <person name="Jia W."/>
            <person name="Huang R."/>
            <person name="Zhang M."/>
            <person name="Sun Y."/>
            <person name="Hu J."/>
            <person name="Fu X."/>
            <person name="Schnable P.S."/>
            <person name="Li F."/>
            <person name="Zhang H."/>
            <person name="Feng B."/>
            <person name="Zhu X."/>
            <person name="Liu R."/>
            <person name="Schnable J.C."/>
            <person name="Zhu J.-K."/>
            <person name="Zhang H."/>
        </authorList>
    </citation>
    <scope>NUCLEOTIDE SEQUENCE [LARGE SCALE GENOMIC DNA]</scope>
</reference>
<dbReference type="OrthoDB" id="695489at2759"/>
<comment type="caution">
    <text evidence="2">The sequence shown here is derived from an EMBL/GenBank/DDBJ whole genome shotgun (WGS) entry which is preliminary data.</text>
</comment>
<evidence type="ECO:0000313" key="2">
    <source>
        <dbReference type="EMBL" id="RLN08332.1"/>
    </source>
</evidence>
<sequence length="116" mass="12951">MPNPCLHKIRLRRRLQFHHVEDLMCLEAKVEKPTRVPGRWTRPQENWVKVSTDASFLAASSTGAEGVAIRDSDGRLLSAAARRYVHAPDALTGEALAARNGLLLVGEQGYDKLFWS</sequence>
<dbReference type="GO" id="GO:0003676">
    <property type="term" value="F:nucleic acid binding"/>
    <property type="evidence" value="ECO:0007669"/>
    <property type="project" value="InterPro"/>
</dbReference>
<dbReference type="GO" id="GO:0004523">
    <property type="term" value="F:RNA-DNA hybrid ribonuclease activity"/>
    <property type="evidence" value="ECO:0007669"/>
    <property type="project" value="InterPro"/>
</dbReference>
<feature type="domain" description="RNase H type-1" evidence="1">
    <location>
        <begin position="52"/>
        <end position="113"/>
    </location>
</feature>
<dbReference type="PANTHER" id="PTHR47074">
    <property type="entry name" value="BNAC02G40300D PROTEIN"/>
    <property type="match status" value="1"/>
</dbReference>